<accession>A0AA86QLI7</accession>
<comment type="caution">
    <text evidence="2">The sequence shown here is derived from an EMBL/GenBank/DDBJ whole genome shotgun (WGS) entry which is preliminary data.</text>
</comment>
<keyword evidence="1" id="KW-0812">Transmembrane</keyword>
<keyword evidence="1" id="KW-1133">Transmembrane helix</keyword>
<keyword evidence="4" id="KW-1185">Reference proteome</keyword>
<dbReference type="EMBL" id="CAXDID020000033">
    <property type="protein sequence ID" value="CAL5995311.1"/>
    <property type="molecule type" value="Genomic_DNA"/>
</dbReference>
<dbReference type="AlphaFoldDB" id="A0AA86QLI7"/>
<gene>
    <name evidence="3" type="ORF">HINF_LOCUS13968</name>
    <name evidence="2" type="ORF">HINF_LOCUS48485</name>
</gene>
<reference evidence="3 4" key="2">
    <citation type="submission" date="2024-07" db="EMBL/GenBank/DDBJ databases">
        <authorList>
            <person name="Akdeniz Z."/>
        </authorList>
    </citation>
    <scope>NUCLEOTIDE SEQUENCE [LARGE SCALE GENOMIC DNA]</scope>
</reference>
<evidence type="ECO:0000313" key="3">
    <source>
        <dbReference type="EMBL" id="CAL5995311.1"/>
    </source>
</evidence>
<reference evidence="2" key="1">
    <citation type="submission" date="2023-06" db="EMBL/GenBank/DDBJ databases">
        <authorList>
            <person name="Kurt Z."/>
        </authorList>
    </citation>
    <scope>NUCLEOTIDE SEQUENCE</scope>
</reference>
<evidence type="ECO:0000313" key="4">
    <source>
        <dbReference type="Proteomes" id="UP001642409"/>
    </source>
</evidence>
<proteinExistence type="predicted"/>
<evidence type="ECO:0000313" key="2">
    <source>
        <dbReference type="EMBL" id="CAI9960840.1"/>
    </source>
</evidence>
<feature type="transmembrane region" description="Helical" evidence="1">
    <location>
        <begin position="111"/>
        <end position="133"/>
    </location>
</feature>
<dbReference type="EMBL" id="CATOUU010000937">
    <property type="protein sequence ID" value="CAI9960840.1"/>
    <property type="molecule type" value="Genomic_DNA"/>
</dbReference>
<evidence type="ECO:0000256" key="1">
    <source>
        <dbReference type="SAM" id="Phobius"/>
    </source>
</evidence>
<keyword evidence="1" id="KW-0472">Membrane</keyword>
<sequence>MSCKDGLMFTDRSKCAQTCGSTYTSIKIALQFCCDATTSIDFDIIQLQQFKGYMTMCLGGLQNYQDCVNSCAYPYICVIPIAQYCCSNDISLDTENSTQQHQNTNQNTMQIAVGCGVGGFILLLAIIIITCYFRHQKKQKQSIITQNSQNIFKQTP</sequence>
<organism evidence="2">
    <name type="scientific">Hexamita inflata</name>
    <dbReference type="NCBI Taxonomy" id="28002"/>
    <lineage>
        <taxon>Eukaryota</taxon>
        <taxon>Metamonada</taxon>
        <taxon>Diplomonadida</taxon>
        <taxon>Hexamitidae</taxon>
        <taxon>Hexamitinae</taxon>
        <taxon>Hexamita</taxon>
    </lineage>
</organism>
<name>A0AA86QLI7_9EUKA</name>
<dbReference type="Proteomes" id="UP001642409">
    <property type="component" value="Unassembled WGS sequence"/>
</dbReference>
<protein>
    <submittedName>
        <fullName evidence="3">Hypothetical_protein</fullName>
    </submittedName>
</protein>